<organism evidence="1 2">
    <name type="scientific">Brassica carinata</name>
    <name type="common">Ethiopian mustard</name>
    <name type="synonym">Abyssinian cabbage</name>
    <dbReference type="NCBI Taxonomy" id="52824"/>
    <lineage>
        <taxon>Eukaryota</taxon>
        <taxon>Viridiplantae</taxon>
        <taxon>Streptophyta</taxon>
        <taxon>Embryophyta</taxon>
        <taxon>Tracheophyta</taxon>
        <taxon>Spermatophyta</taxon>
        <taxon>Magnoliopsida</taxon>
        <taxon>eudicotyledons</taxon>
        <taxon>Gunneridae</taxon>
        <taxon>Pentapetalae</taxon>
        <taxon>rosids</taxon>
        <taxon>malvids</taxon>
        <taxon>Brassicales</taxon>
        <taxon>Brassicaceae</taxon>
        <taxon>Brassiceae</taxon>
        <taxon>Brassica</taxon>
    </lineage>
</organism>
<sequence>MLSLHFHIFYQSSMHPPRRRGFPRRTQTHVLHRDFHCEALMSYYKRLHEETTQLSTPRRKMVLLQFINLISIDNEVKYDIKRAFSNDFDGAWWSLNKRAQRIVEEVESLVVSQHPGTDKTGFQGSNSEASITPLMRDEAFNKVVKPHKGRLFGLGTAQMENYD</sequence>
<dbReference type="Proteomes" id="UP000886595">
    <property type="component" value="Unassembled WGS sequence"/>
</dbReference>
<name>A0A8X7VYW1_BRACI</name>
<evidence type="ECO:0000313" key="1">
    <source>
        <dbReference type="EMBL" id="KAG2320534.1"/>
    </source>
</evidence>
<comment type="caution">
    <text evidence="1">The sequence shown here is derived from an EMBL/GenBank/DDBJ whole genome shotgun (WGS) entry which is preliminary data.</text>
</comment>
<protein>
    <submittedName>
        <fullName evidence="1">Uncharacterized protein</fullName>
    </submittedName>
</protein>
<accession>A0A8X7VYW1</accession>
<reference evidence="1 2" key="1">
    <citation type="submission" date="2020-02" db="EMBL/GenBank/DDBJ databases">
        <authorList>
            <person name="Ma Q."/>
            <person name="Huang Y."/>
            <person name="Song X."/>
            <person name="Pei D."/>
        </authorList>
    </citation>
    <scope>NUCLEOTIDE SEQUENCE [LARGE SCALE GENOMIC DNA]</scope>
    <source>
        <strain evidence="1">Sxm20200214</strain>
        <tissue evidence="1">Leaf</tissue>
    </source>
</reference>
<proteinExistence type="predicted"/>
<keyword evidence="2" id="KW-1185">Reference proteome</keyword>
<dbReference type="AlphaFoldDB" id="A0A8X7VYW1"/>
<gene>
    <name evidence="1" type="ORF">Bca52824_013747</name>
</gene>
<dbReference type="EMBL" id="JAAMPC010000003">
    <property type="protein sequence ID" value="KAG2320534.1"/>
    <property type="molecule type" value="Genomic_DNA"/>
</dbReference>
<evidence type="ECO:0000313" key="2">
    <source>
        <dbReference type="Proteomes" id="UP000886595"/>
    </source>
</evidence>